<dbReference type="SUPFAM" id="SSF51905">
    <property type="entry name" value="FAD/NAD(P)-binding domain"/>
    <property type="match status" value="1"/>
</dbReference>
<dbReference type="GO" id="GO:0016614">
    <property type="term" value="F:oxidoreductase activity, acting on CH-OH group of donors"/>
    <property type="evidence" value="ECO:0007669"/>
    <property type="project" value="InterPro"/>
</dbReference>
<evidence type="ECO:0000313" key="8">
    <source>
        <dbReference type="Proteomes" id="UP000554235"/>
    </source>
</evidence>
<reference evidence="7 8" key="1">
    <citation type="submission" date="2020-01" db="EMBL/GenBank/DDBJ databases">
        <title>Identification and distribution of gene clusters putatively required for synthesis of sphingolipid metabolism inhibitors in phylogenetically diverse species of the filamentous fungus Fusarium.</title>
        <authorList>
            <person name="Kim H.-S."/>
            <person name="Busman M."/>
            <person name="Brown D.W."/>
            <person name="Divon H."/>
            <person name="Uhlig S."/>
            <person name="Proctor R.H."/>
        </authorList>
    </citation>
    <scope>NUCLEOTIDE SEQUENCE [LARGE SCALE GENOMIC DNA]</scope>
    <source>
        <strain evidence="7 8">NRRL 20459</strain>
    </source>
</reference>
<feature type="active site" description="Proton donor" evidence="3">
    <location>
        <position position="557"/>
    </location>
</feature>
<dbReference type="Proteomes" id="UP000554235">
    <property type="component" value="Unassembled WGS sequence"/>
</dbReference>
<evidence type="ECO:0000259" key="6">
    <source>
        <dbReference type="PROSITE" id="PS00624"/>
    </source>
</evidence>
<dbReference type="EMBL" id="JAADYS010001354">
    <property type="protein sequence ID" value="KAF4463439.1"/>
    <property type="molecule type" value="Genomic_DNA"/>
</dbReference>
<comment type="caution">
    <text evidence="7">The sequence shown here is derived from an EMBL/GenBank/DDBJ whole genome shotgun (WGS) entry which is preliminary data.</text>
</comment>
<dbReference type="Pfam" id="PF00732">
    <property type="entry name" value="GMC_oxred_N"/>
    <property type="match status" value="1"/>
</dbReference>
<gene>
    <name evidence="7" type="ORF">FALBO_9733</name>
</gene>
<dbReference type="InterPro" id="IPR007867">
    <property type="entry name" value="GMC_OxRtase_C"/>
</dbReference>
<proteinExistence type="inferred from homology"/>
<dbReference type="PROSITE" id="PS00624">
    <property type="entry name" value="GMC_OXRED_2"/>
    <property type="match status" value="1"/>
</dbReference>
<dbReference type="PIRSF" id="PIRSF000137">
    <property type="entry name" value="Alcohol_oxidase"/>
    <property type="match status" value="1"/>
</dbReference>
<keyword evidence="4" id="KW-0285">Flavoprotein</keyword>
<comment type="cofactor">
    <cofactor evidence="4">
        <name>FAD</name>
        <dbReference type="ChEBI" id="CHEBI:57692"/>
    </cofactor>
</comment>
<evidence type="ECO:0000256" key="2">
    <source>
        <dbReference type="ARBA" id="ARBA00023180"/>
    </source>
</evidence>
<dbReference type="Gene3D" id="3.50.50.60">
    <property type="entry name" value="FAD/NAD(P)-binding domain"/>
    <property type="match status" value="1"/>
</dbReference>
<feature type="binding site" evidence="4">
    <location>
        <begin position="556"/>
        <end position="557"/>
    </location>
    <ligand>
        <name>FAD</name>
        <dbReference type="ChEBI" id="CHEBI:57692"/>
    </ligand>
</feature>
<feature type="binding site" evidence="4">
    <location>
        <begin position="602"/>
        <end position="603"/>
    </location>
    <ligand>
        <name>FAD</name>
        <dbReference type="ChEBI" id="CHEBI:57692"/>
    </ligand>
</feature>
<keyword evidence="4" id="KW-0274">FAD</keyword>
<evidence type="ECO:0000256" key="4">
    <source>
        <dbReference type="PIRSR" id="PIRSR000137-2"/>
    </source>
</evidence>
<dbReference type="InterPro" id="IPR012132">
    <property type="entry name" value="GMC_OxRdtase"/>
</dbReference>
<organism evidence="7 8">
    <name type="scientific">Fusarium albosuccineum</name>
    <dbReference type="NCBI Taxonomy" id="1237068"/>
    <lineage>
        <taxon>Eukaryota</taxon>
        <taxon>Fungi</taxon>
        <taxon>Dikarya</taxon>
        <taxon>Ascomycota</taxon>
        <taxon>Pezizomycotina</taxon>
        <taxon>Sordariomycetes</taxon>
        <taxon>Hypocreomycetidae</taxon>
        <taxon>Hypocreales</taxon>
        <taxon>Nectriaceae</taxon>
        <taxon>Fusarium</taxon>
        <taxon>Fusarium decemcellulare species complex</taxon>
    </lineage>
</organism>
<dbReference type="Pfam" id="PF05199">
    <property type="entry name" value="GMC_oxred_C"/>
    <property type="match status" value="1"/>
</dbReference>
<dbReference type="SUPFAM" id="SSF54373">
    <property type="entry name" value="FAD-linked reductases, C-terminal domain"/>
    <property type="match status" value="1"/>
</dbReference>
<dbReference type="GO" id="GO:0044550">
    <property type="term" value="P:secondary metabolite biosynthetic process"/>
    <property type="evidence" value="ECO:0007669"/>
    <property type="project" value="TreeGrafter"/>
</dbReference>
<keyword evidence="5" id="KW-0732">Signal</keyword>
<feature type="domain" description="Glucose-methanol-choline oxidoreductase N-terminal" evidence="6">
    <location>
        <begin position="320"/>
        <end position="334"/>
    </location>
</feature>
<name>A0A8H4P5N7_9HYPO</name>
<evidence type="ECO:0000256" key="3">
    <source>
        <dbReference type="PIRSR" id="PIRSR000137-1"/>
    </source>
</evidence>
<evidence type="ECO:0000256" key="1">
    <source>
        <dbReference type="ARBA" id="ARBA00010790"/>
    </source>
</evidence>
<dbReference type="InterPro" id="IPR036188">
    <property type="entry name" value="FAD/NAD-bd_sf"/>
</dbReference>
<keyword evidence="2" id="KW-0325">Glycoprotein</keyword>
<evidence type="ECO:0000313" key="7">
    <source>
        <dbReference type="EMBL" id="KAF4463439.1"/>
    </source>
</evidence>
<protein>
    <submittedName>
        <fullName evidence="7">Gmc oxidoreductase</fullName>
    </submittedName>
</protein>
<dbReference type="OrthoDB" id="269227at2759"/>
<comment type="similarity">
    <text evidence="1">Belongs to the GMC oxidoreductase family.</text>
</comment>
<dbReference type="InterPro" id="IPR000172">
    <property type="entry name" value="GMC_OxRdtase_N"/>
</dbReference>
<keyword evidence="8" id="KW-1185">Reference proteome</keyword>
<evidence type="ECO:0000256" key="5">
    <source>
        <dbReference type="SAM" id="SignalP"/>
    </source>
</evidence>
<accession>A0A8H4P5N7</accession>
<dbReference type="AlphaFoldDB" id="A0A8H4P5N7"/>
<dbReference type="PANTHER" id="PTHR11552:SF138">
    <property type="entry name" value="DEHYDROGENASE PKFF-RELATED"/>
    <property type="match status" value="1"/>
</dbReference>
<dbReference type="PANTHER" id="PTHR11552">
    <property type="entry name" value="GLUCOSE-METHANOL-CHOLINE GMC OXIDOREDUCTASE"/>
    <property type="match status" value="1"/>
</dbReference>
<dbReference type="GO" id="GO:0050660">
    <property type="term" value="F:flavin adenine dinucleotide binding"/>
    <property type="evidence" value="ECO:0007669"/>
    <property type="project" value="InterPro"/>
</dbReference>
<sequence>MHLLRLLVSATAVTVVGANQGQGRQGRHKRQLISGVLGIDATFDYVIVGGGTAGLVLANRLSSNTDVTVAVVEAGTLYQITNPVLGNTPAGDTIFAGSSPSDTNPLVDWNFVTEPQAGADDRRIHYARGKCLGGSSARNFMIYQRSTKQSYQKWATQVGDDGYTWDSLLPYFEKSVEFTPPSSSRFPNASAEFNEAAFSSSGGPLSVSYANYAQPFSTYLEPSLHELGIGPVQDFNSGKLMGAQYCSSTIDPETQKRESSQTSFLEQASRRQNLKVYQLALAKKIIFDKNKRATGVKVQGVTGITQFTLNARNEVIVSAGAFQSPQLLMVSGVGPRDELEKFDIPIIAERLGVGQGMQDHVFFGPTWRVNVQTLTRLANDPVYLAAQLVGPYAISKRGPLTNPVADFLGWEKAPRELLTSEAARVLDAEFPADWPEIEYISAAGYVGDFKNLLTTQPKDGYQYATILGGLNAPLSRGTVTLQSADTKDLPVIDPKWLTDPTDVSVALATYKRLRALFATDAMKPVLIGKEEYFPGPEVQTDDEILKTIRETVMTIWHASCTCRMGKASDPMAVVDKDAKVIGVKGLRVVDASSFALLPPGHPQSTIYVLAEKISAEILAGLSS</sequence>
<feature type="chain" id="PRO_5034061640" evidence="5">
    <location>
        <begin position="19"/>
        <end position="623"/>
    </location>
</feature>
<feature type="active site" description="Proton acceptor" evidence="3">
    <location>
        <position position="601"/>
    </location>
</feature>
<feature type="signal peptide" evidence="5">
    <location>
        <begin position="1"/>
        <end position="18"/>
    </location>
</feature>
<dbReference type="Gene3D" id="3.30.560.10">
    <property type="entry name" value="Glucose Oxidase, domain 3"/>
    <property type="match status" value="1"/>
</dbReference>